<dbReference type="InterPro" id="IPR036875">
    <property type="entry name" value="Znf_CCHC_sf"/>
</dbReference>
<evidence type="ECO:0000256" key="2">
    <source>
        <dbReference type="ARBA" id="ARBA00012180"/>
    </source>
</evidence>
<feature type="non-terminal residue" evidence="5">
    <location>
        <position position="616"/>
    </location>
</feature>
<dbReference type="GO" id="GO:0003676">
    <property type="term" value="F:nucleic acid binding"/>
    <property type="evidence" value="ECO:0007669"/>
    <property type="project" value="InterPro"/>
</dbReference>
<reference evidence="5" key="1">
    <citation type="submission" date="2021-02" db="EMBL/GenBank/DDBJ databases">
        <title>Comparative genomics reveals that relaxation of natural selection precedes convergent phenotypic evolution of cavefish.</title>
        <authorList>
            <person name="Peng Z."/>
        </authorList>
    </citation>
    <scope>NUCLEOTIDE SEQUENCE</scope>
    <source>
        <tissue evidence="5">Muscle</tissue>
    </source>
</reference>
<keyword evidence="3" id="KW-0862">Zinc</keyword>
<evidence type="ECO:0000313" key="5">
    <source>
        <dbReference type="EMBL" id="KAI7801955.1"/>
    </source>
</evidence>
<dbReference type="PANTHER" id="PTHR37984:SF14">
    <property type="entry name" value="RIBONUCLEASE H"/>
    <property type="match status" value="1"/>
</dbReference>
<dbReference type="InterPro" id="IPR043128">
    <property type="entry name" value="Rev_trsase/Diguanyl_cyclase"/>
</dbReference>
<keyword evidence="3" id="KW-0479">Metal-binding</keyword>
<keyword evidence="3" id="KW-0863">Zinc-finger</keyword>
<dbReference type="PANTHER" id="PTHR37984">
    <property type="entry name" value="PROTEIN CBG26694"/>
    <property type="match status" value="1"/>
</dbReference>
<gene>
    <name evidence="5" type="ORF">IRJ41_019354</name>
</gene>
<dbReference type="GO" id="GO:0008270">
    <property type="term" value="F:zinc ion binding"/>
    <property type="evidence" value="ECO:0007669"/>
    <property type="project" value="UniProtKB-KW"/>
</dbReference>
<organism evidence="5 6">
    <name type="scientific">Triplophysa rosa</name>
    <name type="common">Cave loach</name>
    <dbReference type="NCBI Taxonomy" id="992332"/>
    <lineage>
        <taxon>Eukaryota</taxon>
        <taxon>Metazoa</taxon>
        <taxon>Chordata</taxon>
        <taxon>Craniata</taxon>
        <taxon>Vertebrata</taxon>
        <taxon>Euteleostomi</taxon>
        <taxon>Actinopterygii</taxon>
        <taxon>Neopterygii</taxon>
        <taxon>Teleostei</taxon>
        <taxon>Ostariophysi</taxon>
        <taxon>Cypriniformes</taxon>
        <taxon>Nemacheilidae</taxon>
        <taxon>Triplophysa</taxon>
    </lineage>
</organism>
<dbReference type="EMBL" id="JAFHDT010000013">
    <property type="protein sequence ID" value="KAI7801955.1"/>
    <property type="molecule type" value="Genomic_DNA"/>
</dbReference>
<feature type="domain" description="CCHC-type" evidence="4">
    <location>
        <begin position="204"/>
        <end position="217"/>
    </location>
</feature>
<comment type="caution">
    <text evidence="5">The sequence shown here is derived from an EMBL/GenBank/DDBJ whole genome shotgun (WGS) entry which is preliminary data.</text>
</comment>
<dbReference type="CDD" id="cd01647">
    <property type="entry name" value="RT_LTR"/>
    <property type="match status" value="1"/>
</dbReference>
<dbReference type="PROSITE" id="PS50158">
    <property type="entry name" value="ZF_CCHC"/>
    <property type="match status" value="1"/>
</dbReference>
<dbReference type="Gene3D" id="3.10.10.10">
    <property type="entry name" value="HIV Type 1 Reverse Transcriptase, subunit A, domain 1"/>
    <property type="match status" value="1"/>
</dbReference>
<dbReference type="Gene3D" id="3.30.70.270">
    <property type="match status" value="2"/>
</dbReference>
<dbReference type="SMART" id="SM00343">
    <property type="entry name" value="ZnF_C2HC"/>
    <property type="match status" value="2"/>
</dbReference>
<comment type="similarity">
    <text evidence="1">Belongs to the beta type-B retroviral polymerase family. HERV class-II K(HML-2) pol subfamily.</text>
</comment>
<dbReference type="Gene3D" id="4.10.60.10">
    <property type="entry name" value="Zinc finger, CCHC-type"/>
    <property type="match status" value="1"/>
</dbReference>
<evidence type="ECO:0000256" key="1">
    <source>
        <dbReference type="ARBA" id="ARBA00010879"/>
    </source>
</evidence>
<dbReference type="InterPro" id="IPR000477">
    <property type="entry name" value="RT_dom"/>
</dbReference>
<dbReference type="InterPro" id="IPR050951">
    <property type="entry name" value="Retrovirus_Pol_polyprotein"/>
</dbReference>
<keyword evidence="6" id="KW-1185">Reference proteome</keyword>
<dbReference type="Proteomes" id="UP001059041">
    <property type="component" value="Linkage Group LG13"/>
</dbReference>
<dbReference type="SUPFAM" id="SSF56672">
    <property type="entry name" value="DNA/RNA polymerases"/>
    <property type="match status" value="1"/>
</dbReference>
<dbReference type="EC" id="3.1.26.4" evidence="2"/>
<evidence type="ECO:0000256" key="3">
    <source>
        <dbReference type="PROSITE-ProRule" id="PRU00047"/>
    </source>
</evidence>
<name>A0A9W7TMY6_TRIRA</name>
<proteinExistence type="inferred from homology"/>
<dbReference type="AlphaFoldDB" id="A0A9W7TMY6"/>
<dbReference type="Pfam" id="PF00078">
    <property type="entry name" value="RVT_1"/>
    <property type="match status" value="1"/>
</dbReference>
<dbReference type="InterPro" id="IPR001878">
    <property type="entry name" value="Znf_CCHC"/>
</dbReference>
<sequence>MAAFVGRMDAFDSTVEDWVTYLERVGQYCLANDIEDSRKVAVLLSIMGAKTYNLLRSLKVQTAPLTAPIKPAEKTFKEIVDVLQMHLNPKPLVIAERFRFHKRNQQKAETVFEYMAELRMLAEHCQFGEGLSDALRDRLVCGLHSESTQKRLLTERELTLVRALEIAVSMETAARDALELQRKSPAECQVNKLATKRSEKSSACYRCGKKSHESADCWFKEKECRQCRKKGHIQKMCTIRPSEKKRKSFAKKGSRKVIELNESDSESSDAAGLSCLELHSLKETDRKIIWVSPVIEGVNYVLKKGGVPLFGREWLRSIRLNWQSIKTMELNSERASCSVQDKLERVLAQYPQVFEEGIGMLKHIKAKLTIKSDVQPKFHKARPVPYSVCPKVEAQLKRLGDQGILLKVDWSDWATPIVPIVKKSGDVRICGDFKVTINPVLQVDQYPLPRIEDIFASLSGGQRFSKIDLAQAYLQMEMEHSSKKYLTINTHRGLFRYNRLVFGVSLAPAVWQRAMDQVLQGVPAAQCYLDDIIVTANKSKCEFLKDSIEYCGHQIDKDGLHKSADKVNAVLNETQLCSFLGLVNYYHKLLPNISTVLHPLNALLQQESNWIWSKCV</sequence>
<protein>
    <recommendedName>
        <fullName evidence="2">ribonuclease H</fullName>
        <ecNumber evidence="2">3.1.26.4</ecNumber>
    </recommendedName>
</protein>
<dbReference type="SUPFAM" id="SSF57756">
    <property type="entry name" value="Retrovirus zinc finger-like domains"/>
    <property type="match status" value="1"/>
</dbReference>
<dbReference type="GO" id="GO:0004523">
    <property type="term" value="F:RNA-DNA hybrid ribonuclease activity"/>
    <property type="evidence" value="ECO:0007669"/>
    <property type="project" value="UniProtKB-EC"/>
</dbReference>
<evidence type="ECO:0000259" key="4">
    <source>
        <dbReference type="PROSITE" id="PS50158"/>
    </source>
</evidence>
<dbReference type="InterPro" id="IPR043502">
    <property type="entry name" value="DNA/RNA_pol_sf"/>
</dbReference>
<accession>A0A9W7TMY6</accession>
<evidence type="ECO:0000313" key="6">
    <source>
        <dbReference type="Proteomes" id="UP001059041"/>
    </source>
</evidence>